<dbReference type="SUPFAM" id="SSF102114">
    <property type="entry name" value="Radical SAM enzymes"/>
    <property type="match status" value="1"/>
</dbReference>
<keyword evidence="2" id="KW-1185">Reference proteome</keyword>
<dbReference type="InterPro" id="IPR058240">
    <property type="entry name" value="rSAM_sf"/>
</dbReference>
<dbReference type="AlphaFoldDB" id="A0A7Z7N7N7"/>
<sequence>MSRFTETRHATAQSSPKGVAWGLVNQPPLVAEHDSWISVDPVLGCPATCAYCYLGRMDLRPKKPRVRVSPREVVNQLLDACAVGGDDTPICIGNYTDMFLTRENFELLCEISAAIRSALPERTLCVVTKARQADSLVSDFANFAPQRTFLFFSQSFIHERGGIFESGATADFEQTLRAVRVARHTPNVTPVHFWRPFLSKLNPVSQLEERLARLKDAGCSSSVVVGLKHSATTTYFEESMQHLFDPEADIDTSSGDEYAPPDLVAELMGAAREAQYPIFRNTSCAISHARRQFDYNGTAVGPTAQQRCREVACPATQRHVCQSHTYVPLSRSQLAKIVDVSEQHRLQLRPIEGTISIDGQVDEYVYNKLMHIANGPIAVGGVRQRKHWLGSVTGWADEP</sequence>
<dbReference type="EMBL" id="OCTY01000002">
    <property type="protein sequence ID" value="SOJ52862.1"/>
    <property type="molecule type" value="Genomic_DNA"/>
</dbReference>
<evidence type="ECO:0000313" key="1">
    <source>
        <dbReference type="EMBL" id="SOJ52862.1"/>
    </source>
</evidence>
<evidence type="ECO:0000313" key="2">
    <source>
        <dbReference type="Proteomes" id="UP000554965"/>
    </source>
</evidence>
<gene>
    <name evidence="1" type="ORF">MSIMFB_00368</name>
</gene>
<evidence type="ECO:0008006" key="3">
    <source>
        <dbReference type="Google" id="ProtNLM"/>
    </source>
</evidence>
<protein>
    <recommendedName>
        <fullName evidence="3">Radical SAM protein</fullName>
    </recommendedName>
</protein>
<reference evidence="1 2" key="1">
    <citation type="submission" date="2017-10" db="EMBL/GenBank/DDBJ databases">
        <authorList>
            <consortium name="Urmite Genomes"/>
        </authorList>
    </citation>
    <scope>NUCLEOTIDE SEQUENCE [LARGE SCALE GENOMIC DNA]</scope>
    <source>
        <strain evidence="1 2">FB-527</strain>
    </source>
</reference>
<comment type="caution">
    <text evidence="1">The sequence shown here is derived from an EMBL/GenBank/DDBJ whole genome shotgun (WGS) entry which is preliminary data.</text>
</comment>
<dbReference type="Proteomes" id="UP000554965">
    <property type="component" value="Unassembled WGS sequence"/>
</dbReference>
<proteinExistence type="predicted"/>
<name>A0A7Z7N7N7_9MYCO</name>
<accession>A0A7Z7N7N7</accession>
<organism evidence="1 2">
    <name type="scientific">Mycobacterium simulans</name>
    <dbReference type="NCBI Taxonomy" id="627089"/>
    <lineage>
        <taxon>Bacteria</taxon>
        <taxon>Bacillati</taxon>
        <taxon>Actinomycetota</taxon>
        <taxon>Actinomycetes</taxon>
        <taxon>Mycobacteriales</taxon>
        <taxon>Mycobacteriaceae</taxon>
        <taxon>Mycobacterium</taxon>
    </lineage>
</organism>